<dbReference type="EC" id="6.3.5.13" evidence="1"/>
<dbReference type="UniPathway" id="UPA00219"/>
<dbReference type="GO" id="GO:0009252">
    <property type="term" value="P:peptidoglycan biosynthetic process"/>
    <property type="evidence" value="ECO:0007669"/>
    <property type="project" value="UniProtKB-UniRule"/>
</dbReference>
<dbReference type="InterPro" id="IPR013564">
    <property type="entry name" value="MurT_C"/>
</dbReference>
<dbReference type="Proteomes" id="UP000199411">
    <property type="component" value="Unassembled WGS sequence"/>
</dbReference>
<feature type="binding site" evidence="1">
    <location>
        <position position="239"/>
    </location>
    <ligand>
        <name>Zn(2+)</name>
        <dbReference type="ChEBI" id="CHEBI:29105"/>
    </ligand>
</feature>
<keyword evidence="1" id="KW-0133">Cell shape</keyword>
<comment type="catalytic activity">
    <reaction evidence="1">
        <text>beta-D-GlcNAc-(1-&gt;4)-Mur2Ac(oyl-L-Ala-gamma-D-Glu-L-Lys-D-Ala-D-Ala)-di-trans,octa-cis-undecaprenyl diphosphate + L-glutamine + ATP + H2O = beta-D-GlcNAc-(1-&gt;4)-Mur2Ac(oyl-L-Ala-D-isoglutaminyl-L-Lys-D-Ala-D-Ala)-di-trans,octa-cis-undecaprenyl diphosphate + L-glutamate + ADP + phosphate + H(+)</text>
        <dbReference type="Rhea" id="RHEA:57928"/>
        <dbReference type="ChEBI" id="CHEBI:15377"/>
        <dbReference type="ChEBI" id="CHEBI:15378"/>
        <dbReference type="ChEBI" id="CHEBI:29985"/>
        <dbReference type="ChEBI" id="CHEBI:30616"/>
        <dbReference type="ChEBI" id="CHEBI:43474"/>
        <dbReference type="ChEBI" id="CHEBI:58359"/>
        <dbReference type="ChEBI" id="CHEBI:60033"/>
        <dbReference type="ChEBI" id="CHEBI:62233"/>
        <dbReference type="ChEBI" id="CHEBI:456216"/>
        <dbReference type="EC" id="6.3.5.13"/>
    </reaction>
</comment>
<feature type="active site" evidence="1">
    <location>
        <position position="363"/>
    </location>
</feature>
<dbReference type="InterPro" id="IPR043703">
    <property type="entry name" value="Lipid_II_synth_MurT"/>
</dbReference>
<name>A0A1G6K3J1_9BACT</name>
<evidence type="ECO:0000256" key="1">
    <source>
        <dbReference type="HAMAP-Rule" id="MF_02214"/>
    </source>
</evidence>
<feature type="domain" description="Lipid II isoglutaminyl synthase (glutamine-hydrolyzing) subunit MurT C-terminal" evidence="3">
    <location>
        <begin position="328"/>
        <end position="436"/>
    </location>
</feature>
<dbReference type="InterPro" id="IPR036565">
    <property type="entry name" value="Mur-like_cat_sf"/>
</dbReference>
<keyword evidence="1" id="KW-0436">Ligase</keyword>
<comment type="catalytic activity">
    <reaction evidence="1">
        <text>beta-D-GlcNAc-(1-&gt;4)-Mur2Ac(oyl-L-Ala-gamma-D-O-P-Glu-L-Lys-D-Ala-D-Ala)-di-trans,octa-cis-undecaprenyl diphosphate + NH4(+) = beta-D-GlcNAc-(1-&gt;4)-Mur2Ac(oyl-L-Ala-D-isoglutaminyl-L-Lys-D-Ala-D-Ala)-di-trans,octa-cis-undecaprenyl diphosphate + phosphate + H(+)</text>
        <dbReference type="Rhea" id="RHEA:57932"/>
        <dbReference type="ChEBI" id="CHEBI:15378"/>
        <dbReference type="ChEBI" id="CHEBI:28938"/>
        <dbReference type="ChEBI" id="CHEBI:43474"/>
        <dbReference type="ChEBI" id="CHEBI:62233"/>
        <dbReference type="ChEBI" id="CHEBI:143132"/>
    </reaction>
</comment>
<dbReference type="InterPro" id="IPR013221">
    <property type="entry name" value="Mur_ligase_cen"/>
</dbReference>
<dbReference type="GO" id="GO:0140282">
    <property type="term" value="F:carbon-nitrogen ligase activity on lipid II"/>
    <property type="evidence" value="ECO:0007669"/>
    <property type="project" value="UniProtKB-UniRule"/>
</dbReference>
<dbReference type="PANTHER" id="PTHR23135">
    <property type="entry name" value="MUR LIGASE FAMILY MEMBER"/>
    <property type="match status" value="1"/>
</dbReference>
<proteinExistence type="inferred from homology"/>
<evidence type="ECO:0000259" key="3">
    <source>
        <dbReference type="Pfam" id="PF08353"/>
    </source>
</evidence>
<dbReference type="RefSeq" id="WP_025392091.1">
    <property type="nucleotide sequence ID" value="NZ_FMYU01000003.1"/>
</dbReference>
<dbReference type="EMBL" id="FMYU01000003">
    <property type="protein sequence ID" value="SDC25431.1"/>
    <property type="molecule type" value="Genomic_DNA"/>
</dbReference>
<dbReference type="PANTHER" id="PTHR23135:SF7">
    <property type="entry name" value="LIPID II ISOGLUTAMINYL SYNTHASE (GLUTAMINE-HYDROLYZING) SUBUNIT MURT"/>
    <property type="match status" value="1"/>
</dbReference>
<organism evidence="4 5">
    <name type="scientific">Desulfurella multipotens</name>
    <dbReference type="NCBI Taxonomy" id="79269"/>
    <lineage>
        <taxon>Bacteria</taxon>
        <taxon>Pseudomonadati</taxon>
        <taxon>Campylobacterota</taxon>
        <taxon>Desulfurellia</taxon>
        <taxon>Desulfurellales</taxon>
        <taxon>Desulfurellaceae</taxon>
        <taxon>Desulfurella</taxon>
    </lineage>
</organism>
<keyword evidence="1" id="KW-0573">Peptidoglycan synthesis</keyword>
<dbReference type="SUPFAM" id="SSF53623">
    <property type="entry name" value="MurD-like peptide ligases, catalytic domain"/>
    <property type="match status" value="1"/>
</dbReference>
<evidence type="ECO:0000259" key="2">
    <source>
        <dbReference type="Pfam" id="PF08245"/>
    </source>
</evidence>
<reference evidence="5" key="1">
    <citation type="submission" date="2016-10" db="EMBL/GenBank/DDBJ databases">
        <authorList>
            <person name="Varghese N."/>
            <person name="Submissions S."/>
        </authorList>
    </citation>
    <scope>NUCLEOTIDE SEQUENCE [LARGE SCALE GENOMIC DNA]</scope>
    <source>
        <strain evidence="5">DSM 8415</strain>
    </source>
</reference>
<comment type="pathway">
    <text evidence="1">Cell wall biogenesis; peptidoglycan biosynthesis.</text>
</comment>
<sequence>MLPINDINYVLSLISAKAIVKLAGILNKGATALPGYFVEKLNPDFLKTISSQLENCILITGTNGKTTTSGLIVHLLTKENKKVINNHAGSNLKRGIISSIVPHLSLNKKFTQEFDYFVFECDEFALEKITQDIKANYIVMLNLFRDQLDRYGEIETIRKRWSALIHNNPHVHYIANADDPSVASLFYKKDLKVSYFGLTDYKITQDNLKDVLFCPICGGRLDYKKRYFSHIGDYFCTNCDFKRPEPDLSGKIFQDSTKIEVNYREKKYFTTMPLQGKYNIYNIAASFLTCIELGYNIGELCANISDFKSTFGRYELINYKNKEIFLILVKNPVGFTQALESSIDDNKKNFIFILNDNIADGRDVSWIWDVNFDLLNNKINDLMFGGTRMFDMALRIKYADIGVKNYVFFDTYKELFDKIEQSNNGTFHVFLTYTALIELKNYLSKLGYKSFYEQ</sequence>
<feature type="binding site" evidence="1">
    <location>
        <position position="214"/>
    </location>
    <ligand>
        <name>Zn(2+)</name>
        <dbReference type="ChEBI" id="CHEBI:29105"/>
    </ligand>
</feature>
<feature type="binding site" evidence="1">
    <location>
        <position position="217"/>
    </location>
    <ligand>
        <name>Zn(2+)</name>
        <dbReference type="ChEBI" id="CHEBI:29105"/>
    </ligand>
</feature>
<keyword evidence="1" id="KW-0479">Metal-binding</keyword>
<dbReference type="GO" id="GO:0008270">
    <property type="term" value="F:zinc ion binding"/>
    <property type="evidence" value="ECO:0007669"/>
    <property type="project" value="UniProtKB-UniRule"/>
</dbReference>
<protein>
    <recommendedName>
        <fullName evidence="1">Lipid II isoglutaminyl synthase (glutamine-hydrolyzing) subunit MurT</fullName>
        <ecNumber evidence="1">6.3.5.13</ecNumber>
    </recommendedName>
</protein>
<dbReference type="GO" id="GO:0016881">
    <property type="term" value="F:acid-amino acid ligase activity"/>
    <property type="evidence" value="ECO:0007669"/>
    <property type="project" value="InterPro"/>
</dbReference>
<dbReference type="Pfam" id="PF08245">
    <property type="entry name" value="Mur_ligase_M"/>
    <property type="match status" value="1"/>
</dbReference>
<dbReference type="GO" id="GO:0071555">
    <property type="term" value="P:cell wall organization"/>
    <property type="evidence" value="ECO:0007669"/>
    <property type="project" value="UniProtKB-KW"/>
</dbReference>
<keyword evidence="1" id="KW-0862">Zinc</keyword>
<dbReference type="AlphaFoldDB" id="A0A1G6K3J1"/>
<accession>A0A1G6K3J1</accession>
<comment type="similarity">
    <text evidence="1">Belongs to the MurCDEF family. MurT subfamily.</text>
</comment>
<dbReference type="Pfam" id="PF08353">
    <property type="entry name" value="MurT_C"/>
    <property type="match status" value="1"/>
</dbReference>
<comment type="catalytic activity">
    <reaction evidence="1">
        <text>beta-D-GlcNAc-(1-&gt;4)-Mur2Ac(oyl-L-Ala-gamma-D-Glu-L-Lys-D-Ala-D-Ala)-di-trans,octa-cis-undecaprenyl diphosphate + ATP = beta-D-GlcNAc-(1-&gt;4)-Mur2Ac(oyl-L-Ala-gamma-D-O-P-Glu-L-Lys-D-Ala-D-Ala)-di-trans,octa-cis-undecaprenyl diphosphate + ADP</text>
        <dbReference type="Rhea" id="RHEA:59488"/>
        <dbReference type="ChEBI" id="CHEBI:30616"/>
        <dbReference type="ChEBI" id="CHEBI:60033"/>
        <dbReference type="ChEBI" id="CHEBI:143132"/>
        <dbReference type="ChEBI" id="CHEBI:456216"/>
    </reaction>
</comment>
<keyword evidence="1" id="KW-0961">Cell wall biogenesis/degradation</keyword>
<comment type="subunit">
    <text evidence="1">Forms a heterodimer with GatD.</text>
</comment>
<dbReference type="HAMAP" id="MF_02214">
    <property type="entry name" value="Lipid_II_synth_MurT"/>
    <property type="match status" value="1"/>
</dbReference>
<comment type="function">
    <text evidence="1">The lipid II isoglutaminyl synthase complex catalyzes the formation of alpha-D-isoglutamine in the cell wall lipid II stem peptide. The MurT subunit catalyzes the ATP-dependent amidation of D-glutamate residue of lipid II, converting it to an isoglutamine residue.</text>
</comment>
<dbReference type="GO" id="GO:0005524">
    <property type="term" value="F:ATP binding"/>
    <property type="evidence" value="ECO:0007669"/>
    <property type="project" value="UniProtKB-UniRule"/>
</dbReference>
<evidence type="ECO:0000313" key="5">
    <source>
        <dbReference type="Proteomes" id="UP000199411"/>
    </source>
</evidence>
<keyword evidence="5" id="KW-1185">Reference proteome</keyword>
<dbReference type="GO" id="GO:0008360">
    <property type="term" value="P:regulation of cell shape"/>
    <property type="evidence" value="ECO:0007669"/>
    <property type="project" value="UniProtKB-KW"/>
</dbReference>
<feature type="domain" description="Mur ligase central" evidence="2">
    <location>
        <begin position="59"/>
        <end position="208"/>
    </location>
</feature>
<keyword evidence="1" id="KW-0547">Nucleotide-binding</keyword>
<keyword evidence="1" id="KW-0067">ATP-binding</keyword>
<evidence type="ECO:0000313" key="4">
    <source>
        <dbReference type="EMBL" id="SDC25431.1"/>
    </source>
</evidence>
<feature type="binding site" evidence="1">
    <location>
        <position position="236"/>
    </location>
    <ligand>
        <name>Zn(2+)</name>
        <dbReference type="ChEBI" id="CHEBI:29105"/>
    </ligand>
</feature>
<dbReference type="OrthoDB" id="9812205at2"/>
<dbReference type="Gene3D" id="3.40.1190.10">
    <property type="entry name" value="Mur-like, catalytic domain"/>
    <property type="match status" value="1"/>
</dbReference>
<gene>
    <name evidence="1" type="primary">murT</name>
    <name evidence="4" type="ORF">SAMN05660835_00549</name>
</gene>